<keyword evidence="1" id="KW-1133">Transmembrane helix</keyword>
<feature type="transmembrane region" description="Helical" evidence="1">
    <location>
        <begin position="160"/>
        <end position="186"/>
    </location>
</feature>
<feature type="transmembrane region" description="Helical" evidence="1">
    <location>
        <begin position="353"/>
        <end position="371"/>
    </location>
</feature>
<feature type="transmembrane region" description="Helical" evidence="1">
    <location>
        <begin position="314"/>
        <end position="333"/>
    </location>
</feature>
<feature type="transmembrane region" description="Helical" evidence="1">
    <location>
        <begin position="15"/>
        <end position="31"/>
    </location>
</feature>
<reference evidence="2" key="1">
    <citation type="submission" date="2001-12" db="EMBL/GenBank/DDBJ databases">
        <title>Diversity of eps operons in Streptococcus thermophilus.</title>
        <authorList>
            <person name="Rallu F."/>
            <person name="Ehrlich D.S."/>
            <person name="Renault P."/>
        </authorList>
    </citation>
    <scope>NUCLEOTIDE SEQUENCE</scope>
</reference>
<protein>
    <submittedName>
        <fullName evidence="2">Eps11O</fullName>
    </submittedName>
</protein>
<sequence>MDLRRHLLAARGEKMLYILAIAIFFAGIVLSKEKFQSNIMLIFLWILFAFSYGNADYNIHLRKYTQYQVLNSQTEWLYNQLMILFNRLGLSYRGFLIIASAFILLVLFSFVRKHTKNTAWVLAMYMLYPFCMDVIMVRYTLAISVVYIGLVFLFEGKKWWLLKYCCCILIASMIHLSSIFCLLFILPKFINLKKLAKMMVLLSLGLTVFTSLLTAFIDKLVNISFLNIGTKLNIVLNASDLKYNFQSVMNYRVKMFLILGCSLIVYYILYIWMKRNRVEEQEKIKSNVRFIELALGMNLSIIPLIALLSFSADLFRIQLSLSMVNYIAFAQYFDMREKMQMQRETTRVSKTTLMLVIGTIFVAASGLYLWVLSSSNITSVFRALFENNTLFSWR</sequence>
<feature type="transmembrane region" description="Helical" evidence="1">
    <location>
        <begin position="90"/>
        <end position="111"/>
    </location>
</feature>
<name>Q8GP42_STRTR</name>
<keyword evidence="1" id="KW-0472">Membrane</keyword>
<feature type="transmembrane region" description="Helical" evidence="1">
    <location>
        <begin position="123"/>
        <end position="154"/>
    </location>
</feature>
<evidence type="ECO:0000313" key="2">
    <source>
        <dbReference type="EMBL" id="AAN63798.1"/>
    </source>
</evidence>
<dbReference type="InterPro" id="IPR049458">
    <property type="entry name" value="EpsG-like"/>
</dbReference>
<dbReference type="EMBL" id="AF454501">
    <property type="protein sequence ID" value="AAN63798.1"/>
    <property type="molecule type" value="Genomic_DNA"/>
</dbReference>
<keyword evidence="1" id="KW-0812">Transmembrane</keyword>
<dbReference type="AlphaFoldDB" id="Q8GP42"/>
<organism evidence="2">
    <name type="scientific">Streptococcus thermophilus</name>
    <dbReference type="NCBI Taxonomy" id="1308"/>
    <lineage>
        <taxon>Bacteria</taxon>
        <taxon>Bacillati</taxon>
        <taxon>Bacillota</taxon>
        <taxon>Bacilli</taxon>
        <taxon>Lactobacillales</taxon>
        <taxon>Streptococcaceae</taxon>
        <taxon>Streptococcus</taxon>
    </lineage>
</organism>
<feature type="transmembrane region" description="Helical" evidence="1">
    <location>
        <begin position="38"/>
        <end position="55"/>
    </location>
</feature>
<feature type="transmembrane region" description="Helical" evidence="1">
    <location>
        <begin position="290"/>
        <end position="308"/>
    </location>
</feature>
<feature type="transmembrane region" description="Helical" evidence="1">
    <location>
        <begin position="251"/>
        <end position="269"/>
    </location>
</feature>
<dbReference type="Pfam" id="PF14897">
    <property type="entry name" value="EpsG"/>
    <property type="match status" value="1"/>
</dbReference>
<accession>Q8GP42</accession>
<gene>
    <name evidence="2" type="primary">eps11O</name>
</gene>
<dbReference type="TCDB" id="9.B.183.1.6">
    <property type="family name" value="the wzy glycosyltransferase (epsg) family"/>
</dbReference>
<feature type="transmembrane region" description="Helical" evidence="1">
    <location>
        <begin position="198"/>
        <end position="217"/>
    </location>
</feature>
<evidence type="ECO:0000256" key="1">
    <source>
        <dbReference type="SAM" id="Phobius"/>
    </source>
</evidence>
<proteinExistence type="predicted"/>